<dbReference type="InParanoid" id="A0A2T3B1S9"/>
<keyword evidence="4" id="KW-0560">Oxidoreductase</keyword>
<dbReference type="GO" id="GO:0020037">
    <property type="term" value="F:heme binding"/>
    <property type="evidence" value="ECO:0007669"/>
    <property type="project" value="InterPro"/>
</dbReference>
<evidence type="ECO:0000256" key="3">
    <source>
        <dbReference type="ARBA" id="ARBA00022723"/>
    </source>
</evidence>
<accession>A0A2T3B1S9</accession>
<keyword evidence="8" id="KW-1185">Reference proteome</keyword>
<evidence type="ECO:0000256" key="5">
    <source>
        <dbReference type="ARBA" id="ARBA00023004"/>
    </source>
</evidence>
<evidence type="ECO:0000256" key="4">
    <source>
        <dbReference type="ARBA" id="ARBA00023002"/>
    </source>
</evidence>
<evidence type="ECO:0008006" key="9">
    <source>
        <dbReference type="Google" id="ProtNLM"/>
    </source>
</evidence>
<dbReference type="GO" id="GO:0005506">
    <property type="term" value="F:iron ion binding"/>
    <property type="evidence" value="ECO:0007669"/>
    <property type="project" value="InterPro"/>
</dbReference>
<dbReference type="RefSeq" id="XP_024720862.1">
    <property type="nucleotide sequence ID" value="XM_024860784.1"/>
</dbReference>
<dbReference type="GO" id="GO:0004497">
    <property type="term" value="F:monooxygenase activity"/>
    <property type="evidence" value="ECO:0007669"/>
    <property type="project" value="InterPro"/>
</dbReference>
<evidence type="ECO:0000256" key="2">
    <source>
        <dbReference type="ARBA" id="ARBA00010617"/>
    </source>
</evidence>
<feature type="binding site" description="axial binding residue" evidence="6">
    <location>
        <position position="388"/>
    </location>
    <ligand>
        <name>heme</name>
        <dbReference type="ChEBI" id="CHEBI:30413"/>
    </ligand>
    <ligandPart>
        <name>Fe</name>
        <dbReference type="ChEBI" id="CHEBI:18248"/>
    </ligandPart>
</feature>
<dbReference type="InterPro" id="IPR001128">
    <property type="entry name" value="Cyt_P450"/>
</dbReference>
<dbReference type="GeneID" id="36568865"/>
<evidence type="ECO:0000256" key="6">
    <source>
        <dbReference type="PIRSR" id="PIRSR602403-1"/>
    </source>
</evidence>
<comment type="cofactor">
    <cofactor evidence="1 6">
        <name>heme</name>
        <dbReference type="ChEBI" id="CHEBI:30413"/>
    </cofactor>
</comment>
<sequence>YRDTFFKVRQPYGDVLILPIKYVDELKALPRTMLSFDAAVDERFLGEYTLFSHSFSGLHPNTVPRSLNYNLTRSLNGLMKDIHEETERAFQDVIGSCEGKFYEWFKWTEVNMWQKLFPIISIISGRMFIGKELCHNPEYLRCIVEFTSESFQAKAALFKWRPWLRPLVYKFLPEVQKLFKTYETMMKIMASVVPARLAAIEAGDPSEDMATWNIMNSPSGKSSVKIQAHTQLILSKAAIYSTTLTGSHILYELAARPEYLGPLRDEVDSVMSTDTVPWLSKTSIPKLKLLDSFCKESQRMNPLGATSFTRKALQDIVLHDGVTIPAGTHLTCSLIGTLRDPEIYPNPDVFDGYRHLNLRSQSLEQESRHQFVSPSLDDMNFGYGPNACPGRFFVNNVLKVVVTYVLQHYDLKMPEKKIMPGNIIMPNIFGPDMSQTFVLRTRRG</sequence>
<dbReference type="Gene3D" id="1.10.630.10">
    <property type="entry name" value="Cytochrome P450"/>
    <property type="match status" value="1"/>
</dbReference>
<proteinExistence type="inferred from homology"/>
<reference evidence="7 8" key="1">
    <citation type="journal article" date="2018" name="New Phytol.">
        <title>Comparative genomics and transcriptomics depict ericoid mycorrhizal fungi as versatile saprotrophs and plant mutualists.</title>
        <authorList>
            <person name="Martino E."/>
            <person name="Morin E."/>
            <person name="Grelet G.A."/>
            <person name="Kuo A."/>
            <person name="Kohler A."/>
            <person name="Daghino S."/>
            <person name="Barry K.W."/>
            <person name="Cichocki N."/>
            <person name="Clum A."/>
            <person name="Dockter R.B."/>
            <person name="Hainaut M."/>
            <person name="Kuo R.C."/>
            <person name="LaButti K."/>
            <person name="Lindahl B.D."/>
            <person name="Lindquist E.A."/>
            <person name="Lipzen A."/>
            <person name="Khouja H.R."/>
            <person name="Magnuson J."/>
            <person name="Murat C."/>
            <person name="Ohm R.A."/>
            <person name="Singer S.W."/>
            <person name="Spatafora J.W."/>
            <person name="Wang M."/>
            <person name="Veneault-Fourrey C."/>
            <person name="Henrissat B."/>
            <person name="Grigoriev I.V."/>
            <person name="Martin F.M."/>
            <person name="Perotto S."/>
        </authorList>
    </citation>
    <scope>NUCLEOTIDE SEQUENCE [LARGE SCALE GENOMIC DNA]</scope>
    <source>
        <strain evidence="7 8">ATCC 22711</strain>
    </source>
</reference>
<keyword evidence="3 6" id="KW-0479">Metal-binding</keyword>
<evidence type="ECO:0000313" key="8">
    <source>
        <dbReference type="Proteomes" id="UP000241818"/>
    </source>
</evidence>
<evidence type="ECO:0000256" key="1">
    <source>
        <dbReference type="ARBA" id="ARBA00001971"/>
    </source>
</evidence>
<dbReference type="GO" id="GO:0016705">
    <property type="term" value="F:oxidoreductase activity, acting on paired donors, with incorporation or reduction of molecular oxygen"/>
    <property type="evidence" value="ECO:0007669"/>
    <property type="project" value="InterPro"/>
</dbReference>
<dbReference type="PRINTS" id="PR00465">
    <property type="entry name" value="EP450IV"/>
</dbReference>
<evidence type="ECO:0000313" key="7">
    <source>
        <dbReference type="EMBL" id="PSS18510.1"/>
    </source>
</evidence>
<organism evidence="7 8">
    <name type="scientific">Amorphotheca resinae ATCC 22711</name>
    <dbReference type="NCBI Taxonomy" id="857342"/>
    <lineage>
        <taxon>Eukaryota</taxon>
        <taxon>Fungi</taxon>
        <taxon>Dikarya</taxon>
        <taxon>Ascomycota</taxon>
        <taxon>Pezizomycotina</taxon>
        <taxon>Leotiomycetes</taxon>
        <taxon>Helotiales</taxon>
        <taxon>Amorphothecaceae</taxon>
        <taxon>Amorphotheca</taxon>
    </lineage>
</organism>
<dbReference type="OrthoDB" id="1844152at2759"/>
<dbReference type="Proteomes" id="UP000241818">
    <property type="component" value="Unassembled WGS sequence"/>
</dbReference>
<keyword evidence="6" id="KW-0349">Heme</keyword>
<dbReference type="EMBL" id="KZ679011">
    <property type="protein sequence ID" value="PSS18510.1"/>
    <property type="molecule type" value="Genomic_DNA"/>
</dbReference>
<dbReference type="PANTHER" id="PTHR46206">
    <property type="entry name" value="CYTOCHROME P450"/>
    <property type="match status" value="1"/>
</dbReference>
<dbReference type="InterPro" id="IPR002403">
    <property type="entry name" value="Cyt_P450_E_grp-IV"/>
</dbReference>
<protein>
    <recommendedName>
        <fullName evidence="9">Cytochrome P450 monooxygenase</fullName>
    </recommendedName>
</protein>
<dbReference type="SUPFAM" id="SSF48264">
    <property type="entry name" value="Cytochrome P450"/>
    <property type="match status" value="1"/>
</dbReference>
<comment type="similarity">
    <text evidence="2">Belongs to the cytochrome P450 family.</text>
</comment>
<dbReference type="InterPro" id="IPR036396">
    <property type="entry name" value="Cyt_P450_sf"/>
</dbReference>
<name>A0A2T3B1S9_AMORE</name>
<dbReference type="STRING" id="857342.A0A2T3B1S9"/>
<keyword evidence="5 6" id="KW-0408">Iron</keyword>
<gene>
    <name evidence="7" type="ORF">M430DRAFT_102324</name>
</gene>
<feature type="non-terminal residue" evidence="7">
    <location>
        <position position="1"/>
    </location>
</feature>
<dbReference type="AlphaFoldDB" id="A0A2T3B1S9"/>
<dbReference type="Pfam" id="PF00067">
    <property type="entry name" value="p450"/>
    <property type="match status" value="1"/>
</dbReference>
<dbReference type="CDD" id="cd11041">
    <property type="entry name" value="CYP503A1-like"/>
    <property type="match status" value="1"/>
</dbReference>